<evidence type="ECO:0000313" key="1">
    <source>
        <dbReference type="EMBL" id="ETM37575.1"/>
    </source>
</evidence>
<name>W2MMN6_PHYNI</name>
<protein>
    <submittedName>
        <fullName evidence="1">Uncharacterized protein</fullName>
    </submittedName>
</protein>
<sequence length="164" mass="17870">MHPPTNPVELEDSWPFYSIGRPTDRLVSRGQVPRRISELLGRAQAHGNTTFADAASVLPDIPALLSRVGTENVWVLFPHLIKMNNPAWATGVQTLAELSSKRLGIDDTEMQPVLSKVMVVGAGGRLDKERATNISRSMATLVVTLPSEYVGGDYVVYDAETPSD</sequence>
<reference evidence="1" key="1">
    <citation type="submission" date="2013-11" db="EMBL/GenBank/DDBJ databases">
        <title>The Genome Sequence of Phytophthora parasitica IAC_01/95.</title>
        <authorList>
            <consortium name="The Broad Institute Genomics Platform"/>
            <person name="Russ C."/>
            <person name="Tyler B."/>
            <person name="Panabieres F."/>
            <person name="Shan W."/>
            <person name="Tripathy S."/>
            <person name="Grunwald N."/>
            <person name="Machado M."/>
            <person name="Johnson C.S."/>
            <person name="Arredondo F."/>
            <person name="Hong C."/>
            <person name="Coffey M."/>
            <person name="Young S.K."/>
            <person name="Zeng Q."/>
            <person name="Gargeya S."/>
            <person name="Fitzgerald M."/>
            <person name="Abouelleil A."/>
            <person name="Alvarado L."/>
            <person name="Chapman S.B."/>
            <person name="Gainer-Dewar J."/>
            <person name="Goldberg J."/>
            <person name="Griggs A."/>
            <person name="Gujja S."/>
            <person name="Hansen M."/>
            <person name="Howarth C."/>
            <person name="Imamovic A."/>
            <person name="Ireland A."/>
            <person name="Larimer J."/>
            <person name="McCowan C."/>
            <person name="Murphy C."/>
            <person name="Pearson M."/>
            <person name="Poon T.W."/>
            <person name="Priest M."/>
            <person name="Roberts A."/>
            <person name="Saif S."/>
            <person name="Shea T."/>
            <person name="Sykes S."/>
            <person name="Wortman J."/>
            <person name="Nusbaum C."/>
            <person name="Birren B."/>
        </authorList>
    </citation>
    <scope>NUCLEOTIDE SEQUENCE [LARGE SCALE GENOMIC DNA]</scope>
    <source>
        <strain evidence="1">IAC_01/95</strain>
    </source>
</reference>
<dbReference type="EMBL" id="KI695044">
    <property type="protein sequence ID" value="ETM37575.1"/>
    <property type="molecule type" value="Genomic_DNA"/>
</dbReference>
<dbReference type="Proteomes" id="UP000054532">
    <property type="component" value="Unassembled WGS sequence"/>
</dbReference>
<gene>
    <name evidence="1" type="ORF">L914_15887</name>
</gene>
<dbReference type="VEuPathDB" id="FungiDB:PPTG_16139"/>
<dbReference type="AlphaFoldDB" id="W2MMN6"/>
<accession>W2MMN6</accession>
<proteinExistence type="predicted"/>
<organism evidence="1">
    <name type="scientific">Phytophthora nicotianae</name>
    <name type="common">Potato buckeye rot agent</name>
    <name type="synonym">Phytophthora parasitica</name>
    <dbReference type="NCBI Taxonomy" id="4792"/>
    <lineage>
        <taxon>Eukaryota</taxon>
        <taxon>Sar</taxon>
        <taxon>Stramenopiles</taxon>
        <taxon>Oomycota</taxon>
        <taxon>Peronosporomycetes</taxon>
        <taxon>Peronosporales</taxon>
        <taxon>Peronosporaceae</taxon>
        <taxon>Phytophthora</taxon>
    </lineage>
</organism>